<evidence type="ECO:0000313" key="2">
    <source>
        <dbReference type="EMBL" id="MBB5253782.1"/>
    </source>
</evidence>
<reference evidence="3 4" key="1">
    <citation type="submission" date="2019-10" db="EMBL/GenBank/DDBJ databases">
        <title>Genome Sequences from Six Type Strain Members of the Archaeal Family Sulfolobaceae: Acidianus ambivalens, Acidianus infernus, Metallosphaera prunae, Stygiolobus azoricus, Sulfolobus metallicus, and Sulfurisphaera ohwakuensis.</title>
        <authorList>
            <person name="Counts J.A."/>
            <person name="Kelly R.M."/>
        </authorList>
    </citation>
    <scope>NUCLEOTIDE SEQUENCE [LARGE SCALE GENOMIC DNA]</scope>
    <source>
        <strain evidence="3 4">TA-1</strain>
    </source>
</reference>
<feature type="transmembrane region" description="Helical" evidence="1">
    <location>
        <begin position="91"/>
        <end position="112"/>
    </location>
</feature>
<dbReference type="GeneID" id="42801644"/>
<keyword evidence="4" id="KW-1185">Reference proteome</keyword>
<organism evidence="3 4">
    <name type="scientific">Sulfurisphaera ohwakuensis</name>
    <dbReference type="NCBI Taxonomy" id="69656"/>
    <lineage>
        <taxon>Archaea</taxon>
        <taxon>Thermoproteota</taxon>
        <taxon>Thermoprotei</taxon>
        <taxon>Sulfolobales</taxon>
        <taxon>Sulfolobaceae</taxon>
        <taxon>Sulfurisphaera</taxon>
    </lineage>
</organism>
<accession>A0A650CIA9</accession>
<keyword evidence="1" id="KW-0472">Membrane</keyword>
<evidence type="ECO:0000256" key="1">
    <source>
        <dbReference type="SAM" id="Phobius"/>
    </source>
</evidence>
<dbReference type="KEGG" id="soh:D1869_10335"/>
<protein>
    <submittedName>
        <fullName evidence="2">Vacuolar-type H+-ATPase subunit I/STV1</fullName>
    </submittedName>
</protein>
<dbReference type="Proteomes" id="UP000427373">
    <property type="component" value="Chromosome"/>
</dbReference>
<dbReference type="EMBL" id="CP045484">
    <property type="protein sequence ID" value="QGR17542.1"/>
    <property type="molecule type" value="Genomic_DNA"/>
</dbReference>
<dbReference type="RefSeq" id="WP_156015027.1">
    <property type="nucleotide sequence ID" value="NZ_CP045484.1"/>
</dbReference>
<dbReference type="AlphaFoldDB" id="A0A650CIA9"/>
<evidence type="ECO:0000313" key="5">
    <source>
        <dbReference type="Proteomes" id="UP000582213"/>
    </source>
</evidence>
<sequence>MQSKTIDRLKNHDREKIKVKLKYTIPLALAIWWIPIFSGLILGFVSSFLNKEYKKGIFSVLLSSIIASAFYIALAYYVLKVPILGNLLPTFAIIFSIIDTVISILVFNFIFYKSSFSSITSDGMYSEFYVSSRDEVEDRLKELLINCGDPKLTLSEDKISVHRECSGYIVDYDIVEAGKNKYKVRLQIKKKYE</sequence>
<feature type="transmembrane region" description="Helical" evidence="1">
    <location>
        <begin position="57"/>
        <end position="79"/>
    </location>
</feature>
<proteinExistence type="predicted"/>
<gene>
    <name evidence="3" type="ORF">D1869_10335</name>
    <name evidence="2" type="ORF">HNQ62_001553</name>
</gene>
<evidence type="ECO:0000313" key="4">
    <source>
        <dbReference type="Proteomes" id="UP000427373"/>
    </source>
</evidence>
<dbReference type="OrthoDB" id="40898at2157"/>
<name>A0A650CIA9_SULOH</name>
<reference evidence="2 5" key="2">
    <citation type="submission" date="2020-08" db="EMBL/GenBank/DDBJ databases">
        <title>Genomic Encyclopedia of Type Strains, Phase IV (KMG-IV): sequencing the most valuable type-strain genomes for metagenomic binning, comparative biology and taxonomic classification.</title>
        <authorList>
            <person name="Goeker M."/>
        </authorList>
    </citation>
    <scope>NUCLEOTIDE SEQUENCE [LARGE SCALE GENOMIC DNA]</scope>
    <source>
        <strain evidence="2 5">DSM 12421</strain>
    </source>
</reference>
<keyword evidence="1" id="KW-1133">Transmembrane helix</keyword>
<feature type="transmembrane region" description="Helical" evidence="1">
    <location>
        <begin position="21"/>
        <end position="45"/>
    </location>
</feature>
<keyword evidence="1" id="KW-0812">Transmembrane</keyword>
<dbReference type="Proteomes" id="UP000582213">
    <property type="component" value="Unassembled WGS sequence"/>
</dbReference>
<evidence type="ECO:0000313" key="3">
    <source>
        <dbReference type="EMBL" id="QGR17542.1"/>
    </source>
</evidence>
<dbReference type="EMBL" id="JACHFY010000007">
    <property type="protein sequence ID" value="MBB5253782.1"/>
    <property type="molecule type" value="Genomic_DNA"/>
</dbReference>